<dbReference type="OrthoDB" id="9774290at2"/>
<evidence type="ECO:0000313" key="5">
    <source>
        <dbReference type="EMBL" id="APG23674.1"/>
    </source>
</evidence>
<accession>A0A1L3GCJ8</accession>
<dbReference type="KEGG" id="pace:A6070_09135"/>
<dbReference type="Pfam" id="PF02595">
    <property type="entry name" value="Gly_kinase"/>
    <property type="match status" value="1"/>
</dbReference>
<dbReference type="SUPFAM" id="SSF110738">
    <property type="entry name" value="Glycerate kinase I"/>
    <property type="match status" value="1"/>
</dbReference>
<dbReference type="InterPro" id="IPR018193">
    <property type="entry name" value="Glyc_kinase_flavodox-like_fold"/>
</dbReference>
<dbReference type="RefSeq" id="WP_072285483.1">
    <property type="nucleotide sequence ID" value="NZ_CP015455.1"/>
</dbReference>
<evidence type="ECO:0000256" key="1">
    <source>
        <dbReference type="ARBA" id="ARBA00006284"/>
    </source>
</evidence>
<evidence type="ECO:0000256" key="4">
    <source>
        <dbReference type="PIRNR" id="PIRNR006078"/>
    </source>
</evidence>
<sequence length="377" mass="39092">MNILVACDSFKGSLTAVEACTIIAATLGRIHPGWNLRVCPLADGGEGTAELLTGAAQGCWRDVGDVMGPLPGMRMTASYGWVAPSATAIVEMARASGLVLLDAAHRRPLETTTYGTGQLLQAAVRQGARHILLTLGGSATVDGGTGAVRALGWRFLDAMGQPVPLGGGSLSTLRRIVPPVNRLPEVTVLCDVVNPLCGAQGAARVFAPQKGATPAQVEMLEQGLAHLAELIQEQLGMNVADIAGGGAAGGFGAGAVAFLGGRLRGGIAVVMERLRFEQELRSADWVITGEGCLDPTSLHGKVVSGVLERARRFGVPVAVLAGRLQLNAKECTRAGVRHALSVTPEDMPLDEAFARAAELLSCAAERLAARLHPPSRT</sequence>
<dbReference type="PANTHER" id="PTHR21599">
    <property type="entry name" value="GLYCERATE KINASE"/>
    <property type="match status" value="1"/>
</dbReference>
<dbReference type="GO" id="GO:0008887">
    <property type="term" value="F:glycerate kinase activity"/>
    <property type="evidence" value="ECO:0007669"/>
    <property type="project" value="UniProtKB-UniRule"/>
</dbReference>
<dbReference type="Proteomes" id="UP000182264">
    <property type="component" value="Chromosome"/>
</dbReference>
<dbReference type="NCBIfam" id="TIGR00045">
    <property type="entry name" value="glycerate kinase"/>
    <property type="match status" value="1"/>
</dbReference>
<evidence type="ECO:0000313" key="6">
    <source>
        <dbReference type="Proteomes" id="UP000182264"/>
    </source>
</evidence>
<dbReference type="STRING" id="29542.A6070_09135"/>
<dbReference type="PIRSF" id="PIRSF006078">
    <property type="entry name" value="GlxK"/>
    <property type="match status" value="1"/>
</dbReference>
<dbReference type="AlphaFoldDB" id="A0A1L3GCJ8"/>
<dbReference type="PANTHER" id="PTHR21599:SF0">
    <property type="entry name" value="GLYCERATE KINASE"/>
    <property type="match status" value="1"/>
</dbReference>
<evidence type="ECO:0000256" key="3">
    <source>
        <dbReference type="ARBA" id="ARBA00022777"/>
    </source>
</evidence>
<organism evidence="5 6">
    <name type="scientific">Syntrophotalea acetylenica</name>
    <name type="common">Pelobacter acetylenicus</name>
    <dbReference type="NCBI Taxonomy" id="29542"/>
    <lineage>
        <taxon>Bacteria</taxon>
        <taxon>Pseudomonadati</taxon>
        <taxon>Thermodesulfobacteriota</taxon>
        <taxon>Desulfuromonadia</taxon>
        <taxon>Desulfuromonadales</taxon>
        <taxon>Syntrophotaleaceae</taxon>
        <taxon>Syntrophotalea</taxon>
    </lineage>
</organism>
<keyword evidence="2 4" id="KW-0808">Transferase</keyword>
<keyword evidence="3 4" id="KW-0418">Kinase</keyword>
<name>A0A1L3GCJ8_SYNAC</name>
<keyword evidence="6" id="KW-1185">Reference proteome</keyword>
<dbReference type="Gene3D" id="3.40.50.10350">
    <property type="entry name" value="Glycerate kinase, domain 1"/>
    <property type="match status" value="1"/>
</dbReference>
<reference evidence="5 6" key="1">
    <citation type="journal article" date="2017" name="Genome Announc.">
        <title>Complete Genome Sequences of Two Acetylene-Fermenting Pelobacter acetylenicus Strains.</title>
        <authorList>
            <person name="Sutton J.M."/>
            <person name="Baesman S.M."/>
            <person name="Fierst J.L."/>
            <person name="Poret-Peterson A.T."/>
            <person name="Oremland R.S."/>
            <person name="Dunlap D.S."/>
            <person name="Akob D.M."/>
        </authorList>
    </citation>
    <scope>NUCLEOTIDE SEQUENCE [LARGE SCALE GENOMIC DNA]</scope>
    <source>
        <strain evidence="5 6">DSM 3247</strain>
    </source>
</reference>
<dbReference type="InterPro" id="IPR036129">
    <property type="entry name" value="Glycerate_kinase_sf"/>
</dbReference>
<dbReference type="EMBL" id="CP015518">
    <property type="protein sequence ID" value="APG23674.1"/>
    <property type="molecule type" value="Genomic_DNA"/>
</dbReference>
<protein>
    <recommendedName>
        <fullName evidence="7">Glycerate kinase</fullName>
    </recommendedName>
</protein>
<dbReference type="Gene3D" id="3.90.1510.10">
    <property type="entry name" value="Glycerate kinase, domain 2"/>
    <property type="match status" value="1"/>
</dbReference>
<proteinExistence type="inferred from homology"/>
<comment type="similarity">
    <text evidence="1 4">Belongs to the glycerate kinase type-1 family.</text>
</comment>
<dbReference type="InterPro" id="IPR018197">
    <property type="entry name" value="Glycerate_kinase_RE-like"/>
</dbReference>
<dbReference type="InterPro" id="IPR004381">
    <property type="entry name" value="Glycerate_kinase"/>
</dbReference>
<gene>
    <name evidence="5" type="ORF">A7E75_00530</name>
</gene>
<dbReference type="GO" id="GO:0031388">
    <property type="term" value="P:organic acid phosphorylation"/>
    <property type="evidence" value="ECO:0007669"/>
    <property type="project" value="UniProtKB-UniRule"/>
</dbReference>
<evidence type="ECO:0008006" key="7">
    <source>
        <dbReference type="Google" id="ProtNLM"/>
    </source>
</evidence>
<evidence type="ECO:0000256" key="2">
    <source>
        <dbReference type="ARBA" id="ARBA00022679"/>
    </source>
</evidence>